<feature type="chain" id="PRO_5039194649" evidence="1">
    <location>
        <begin position="21"/>
        <end position="682"/>
    </location>
</feature>
<dbReference type="RefSeq" id="WP_262434941.1">
    <property type="nucleotide sequence ID" value="NZ_JACRTF010000001.1"/>
</dbReference>
<dbReference type="AlphaFoldDB" id="A0A926F8K5"/>
<name>A0A926F8K5_9BACT</name>
<sequence length="682" mass="74853">MKKRLLIGLAFLATVGMTNAQNLCTNLEGITCKPDAGKIISEKQPSFQMAKALMDNQPTLSTRADESAKELTLAYCDQDEPDTRFNVGAGVTRMAIGITPKMIKDFAGNKITKIRFGLYDVENTSNISVWITKDLDSNPIVKKAVANVTNGWNEVTLDTPFELDGARFYIGYDVTLNNANGAFPFGVKIFSSPANGCYIYYNNAWDDFTNQLFSGANVTLQMQCVVEGSKMPETNVDFEQVTYSSSIVGSKDIEIAGYITNHGCDVKSMELSYSIGNEAEQSVNATVAPSIRYNGQGIFTFTIPNTVDAGIYDINITINKINGETDTDMKKNTLVTGLTNMQTSFPRKTAVEEGTGNWCGWCIRGIVKMEQMKEKYPDSFVGIAAHWSAQGAADPMQVDDYYPIISQMSGFPNALFDRYYLGDPYEDMDQYFKLSQSTPCEASISLATKYTNDDKTEISVTSNVQFSLSHNSTPYRMAYVVVEDGVTGYKQTNYYNKDVLIKQAGWTQEDVDALEDALQVYVNSPSIINMTFNDVARGIYDCLGIEGSFVGEIKANEAKTHEYTIQLPDNIKNKDNVRIVALLIREATGEIVNAQQVKIGGSITSINNMEISGFSASVEVNNGMLNITANEVATAEIYSINGTQIMTASVNGSATLPVTGLKGVYIVRVNNGKDVVVRKIVL</sequence>
<comment type="caution">
    <text evidence="2">The sequence shown here is derived from an EMBL/GenBank/DDBJ whole genome shotgun (WGS) entry which is preliminary data.</text>
</comment>
<keyword evidence="3" id="KW-1185">Reference proteome</keyword>
<evidence type="ECO:0000313" key="2">
    <source>
        <dbReference type="EMBL" id="MBC8593830.1"/>
    </source>
</evidence>
<dbReference type="Pfam" id="PF11551">
    <property type="entry name" value="Omp28"/>
    <property type="match status" value="1"/>
</dbReference>
<evidence type="ECO:0000313" key="3">
    <source>
        <dbReference type="Proteomes" id="UP000651085"/>
    </source>
</evidence>
<dbReference type="InterPro" id="IPR021615">
    <property type="entry name" value="Omp28"/>
</dbReference>
<dbReference type="NCBIfam" id="TIGR04183">
    <property type="entry name" value="Por_Secre_tail"/>
    <property type="match status" value="1"/>
</dbReference>
<gene>
    <name evidence="2" type="ORF">H8744_11355</name>
</gene>
<evidence type="ECO:0000256" key="1">
    <source>
        <dbReference type="SAM" id="SignalP"/>
    </source>
</evidence>
<accession>A0A926F8K5</accession>
<dbReference type="Proteomes" id="UP000651085">
    <property type="component" value="Unassembled WGS sequence"/>
</dbReference>
<keyword evidence="1" id="KW-0732">Signal</keyword>
<feature type="signal peptide" evidence="1">
    <location>
        <begin position="1"/>
        <end position="20"/>
    </location>
</feature>
<organism evidence="2 3">
    <name type="scientific">Jilunia laotingensis</name>
    <dbReference type="NCBI Taxonomy" id="2763675"/>
    <lineage>
        <taxon>Bacteria</taxon>
        <taxon>Pseudomonadati</taxon>
        <taxon>Bacteroidota</taxon>
        <taxon>Bacteroidia</taxon>
        <taxon>Bacteroidales</taxon>
        <taxon>Bacteroidaceae</taxon>
        <taxon>Jilunia</taxon>
    </lineage>
</organism>
<protein>
    <submittedName>
        <fullName evidence="2">Omp28-related outer membrane protein</fullName>
    </submittedName>
</protein>
<dbReference type="InterPro" id="IPR026444">
    <property type="entry name" value="Secre_tail"/>
</dbReference>
<proteinExistence type="predicted"/>
<reference evidence="2" key="1">
    <citation type="submission" date="2020-08" db="EMBL/GenBank/DDBJ databases">
        <title>Genome public.</title>
        <authorList>
            <person name="Liu C."/>
            <person name="Sun Q."/>
        </authorList>
    </citation>
    <scope>NUCLEOTIDE SEQUENCE</scope>
    <source>
        <strain evidence="2">N12</strain>
    </source>
</reference>
<dbReference type="Gene3D" id="2.60.40.10">
    <property type="entry name" value="Immunoglobulins"/>
    <property type="match status" value="1"/>
</dbReference>
<dbReference type="EMBL" id="JACRTF010000001">
    <property type="protein sequence ID" value="MBC8593830.1"/>
    <property type="molecule type" value="Genomic_DNA"/>
</dbReference>
<dbReference type="InterPro" id="IPR013783">
    <property type="entry name" value="Ig-like_fold"/>
</dbReference>